<accession>A0ABX2NW08</accession>
<gene>
    <name evidence="7" type="ORF">FSB64_34185</name>
</gene>
<feature type="domain" description="HTH lacI-type" evidence="6">
    <location>
        <begin position="23"/>
        <end position="77"/>
    </location>
</feature>
<dbReference type="Gene3D" id="1.10.260.40">
    <property type="entry name" value="lambda repressor-like DNA-binding domains"/>
    <property type="match status" value="1"/>
</dbReference>
<evidence type="ECO:0000313" key="8">
    <source>
        <dbReference type="Proteomes" id="UP000821598"/>
    </source>
</evidence>
<keyword evidence="1" id="KW-0678">Repressor</keyword>
<dbReference type="CDD" id="cd06267">
    <property type="entry name" value="PBP1_LacI_sugar_binding-like"/>
    <property type="match status" value="1"/>
</dbReference>
<evidence type="ECO:0000256" key="1">
    <source>
        <dbReference type="ARBA" id="ARBA00022491"/>
    </source>
</evidence>
<dbReference type="EMBL" id="VOMC01000053">
    <property type="protein sequence ID" value="NVI08694.1"/>
    <property type="molecule type" value="Genomic_DNA"/>
</dbReference>
<dbReference type="SUPFAM" id="SSF47413">
    <property type="entry name" value="lambda repressor-like DNA-binding domains"/>
    <property type="match status" value="1"/>
</dbReference>
<dbReference type="PANTHER" id="PTHR30146:SF148">
    <property type="entry name" value="HTH-TYPE TRANSCRIPTIONAL REPRESSOR PURR-RELATED"/>
    <property type="match status" value="1"/>
</dbReference>
<feature type="compositionally biased region" description="Basic and acidic residues" evidence="5">
    <location>
        <begin position="376"/>
        <end position="387"/>
    </location>
</feature>
<dbReference type="Pfam" id="PF13377">
    <property type="entry name" value="Peripla_BP_3"/>
    <property type="match status" value="1"/>
</dbReference>
<name>A0ABX2NW08_9BURK</name>
<keyword evidence="3" id="KW-0238">DNA-binding</keyword>
<evidence type="ECO:0000256" key="3">
    <source>
        <dbReference type="ARBA" id="ARBA00023125"/>
    </source>
</evidence>
<dbReference type="SUPFAM" id="SSF53822">
    <property type="entry name" value="Periplasmic binding protein-like I"/>
    <property type="match status" value="1"/>
</dbReference>
<sequence>MRDGGTERTGSSGHNCMAGKIMATMKDVARLAEVSLATVSAVLSGSTYVSPDLTERVRVAVKALGYAPNTVASSLKKGTTKLLGLVVPDITNPFFTEFVHSIQKRAHVQGYCVLLFDSDRNLEQEHAYLRMLRAHLAVGTILCASAPEEAYDKVRSEIGIMPVVAVDHVVCPNEWDSVALDNVAAARLAVQHILEFGHRRVAIISGPQNLLPGRDRLRGFAEAIAAANLPVNPDYVRQGAFGEHDAYTAALELMDLPEPPSAIFVANNQMLIGTMRALAEKHLACPADVSVTAIDDFPWANAFSPALTTVRQPVDAMAEAALNMLLERIRGDERSPRHMVFPPELIVRQSCSSPAAGGKTESQRAGRNASVTARNSSDKKSRVKKTDIAGTEENIDVPTAAR</sequence>
<protein>
    <submittedName>
        <fullName evidence="7">LacI family transcriptional regulator</fullName>
    </submittedName>
</protein>
<evidence type="ECO:0000256" key="5">
    <source>
        <dbReference type="SAM" id="MobiDB-lite"/>
    </source>
</evidence>
<dbReference type="Pfam" id="PF00356">
    <property type="entry name" value="LacI"/>
    <property type="match status" value="1"/>
</dbReference>
<dbReference type="PANTHER" id="PTHR30146">
    <property type="entry name" value="LACI-RELATED TRANSCRIPTIONAL REPRESSOR"/>
    <property type="match status" value="1"/>
</dbReference>
<organism evidence="7 8">
    <name type="scientific">Paraburkholderia youngii</name>
    <dbReference type="NCBI Taxonomy" id="2782701"/>
    <lineage>
        <taxon>Bacteria</taxon>
        <taxon>Pseudomonadati</taxon>
        <taxon>Pseudomonadota</taxon>
        <taxon>Betaproteobacteria</taxon>
        <taxon>Burkholderiales</taxon>
        <taxon>Burkholderiaceae</taxon>
        <taxon>Paraburkholderia</taxon>
    </lineage>
</organism>
<evidence type="ECO:0000313" key="7">
    <source>
        <dbReference type="EMBL" id="NVI08694.1"/>
    </source>
</evidence>
<evidence type="ECO:0000259" key="6">
    <source>
        <dbReference type="PROSITE" id="PS50932"/>
    </source>
</evidence>
<keyword evidence="4" id="KW-0804">Transcription</keyword>
<keyword evidence="8" id="KW-1185">Reference proteome</keyword>
<dbReference type="InterPro" id="IPR010982">
    <property type="entry name" value="Lambda_DNA-bd_dom_sf"/>
</dbReference>
<dbReference type="Proteomes" id="UP000821598">
    <property type="component" value="Unassembled WGS sequence"/>
</dbReference>
<feature type="compositionally biased region" description="Polar residues" evidence="5">
    <location>
        <begin position="363"/>
        <end position="375"/>
    </location>
</feature>
<proteinExistence type="predicted"/>
<reference evidence="7 8" key="1">
    <citation type="submission" date="2019-08" db="EMBL/GenBank/DDBJ databases">
        <title>Paraburkholderia simonii sp. nov. and P. youngii sp. nov. Brazilian and Mexican Mimosa-associated rhizobia.</title>
        <authorList>
            <person name="Mavima L."/>
            <person name="Beukes C.W."/>
            <person name="Palmer M."/>
            <person name="De Meyer S.E."/>
            <person name="James E.K."/>
            <person name="Maluk M."/>
            <person name="Avontuur J.R."/>
            <person name="Chan W.Y."/>
            <person name="Venter S.N."/>
            <person name="Steenkamp E.T."/>
        </authorList>
    </citation>
    <scope>NUCLEOTIDE SEQUENCE [LARGE SCALE GENOMIC DNA]</scope>
    <source>
        <strain evidence="7 8">JPY454</strain>
    </source>
</reference>
<dbReference type="InterPro" id="IPR000843">
    <property type="entry name" value="HTH_LacI"/>
</dbReference>
<dbReference type="Gene3D" id="3.40.50.2300">
    <property type="match status" value="2"/>
</dbReference>
<dbReference type="PROSITE" id="PS00356">
    <property type="entry name" value="HTH_LACI_1"/>
    <property type="match status" value="1"/>
</dbReference>
<comment type="caution">
    <text evidence="7">The sequence shown here is derived from an EMBL/GenBank/DDBJ whole genome shotgun (WGS) entry which is preliminary data.</text>
</comment>
<feature type="region of interest" description="Disordered" evidence="5">
    <location>
        <begin position="351"/>
        <end position="402"/>
    </location>
</feature>
<evidence type="ECO:0000256" key="2">
    <source>
        <dbReference type="ARBA" id="ARBA00023015"/>
    </source>
</evidence>
<evidence type="ECO:0000256" key="4">
    <source>
        <dbReference type="ARBA" id="ARBA00023163"/>
    </source>
</evidence>
<dbReference type="SMART" id="SM00354">
    <property type="entry name" value="HTH_LACI"/>
    <property type="match status" value="1"/>
</dbReference>
<dbReference type="PROSITE" id="PS50932">
    <property type="entry name" value="HTH_LACI_2"/>
    <property type="match status" value="1"/>
</dbReference>
<dbReference type="InterPro" id="IPR028082">
    <property type="entry name" value="Peripla_BP_I"/>
</dbReference>
<dbReference type="InterPro" id="IPR046335">
    <property type="entry name" value="LacI/GalR-like_sensor"/>
</dbReference>
<dbReference type="CDD" id="cd01392">
    <property type="entry name" value="HTH_LacI"/>
    <property type="match status" value="1"/>
</dbReference>
<keyword evidence="2" id="KW-0805">Transcription regulation</keyword>